<feature type="transmembrane region" description="Helical" evidence="1">
    <location>
        <begin position="169"/>
        <end position="190"/>
    </location>
</feature>
<dbReference type="Proteomes" id="UP000243378">
    <property type="component" value="Unassembled WGS sequence"/>
</dbReference>
<dbReference type="EMBL" id="FNBM01000001">
    <property type="protein sequence ID" value="SDE85184.1"/>
    <property type="molecule type" value="Genomic_DNA"/>
</dbReference>
<dbReference type="AlphaFoldDB" id="A0A1G7GAK2"/>
<evidence type="ECO:0000256" key="1">
    <source>
        <dbReference type="SAM" id="Phobius"/>
    </source>
</evidence>
<dbReference type="PANTHER" id="PTHR40076">
    <property type="entry name" value="MEMBRANE PROTEIN-RELATED"/>
    <property type="match status" value="1"/>
</dbReference>
<protein>
    <recommendedName>
        <fullName evidence="4">Membrane domain of glycerophosphoryl diester phosphodiesterase</fullName>
    </recommendedName>
</protein>
<feature type="transmembrane region" description="Helical" evidence="1">
    <location>
        <begin position="93"/>
        <end position="123"/>
    </location>
</feature>
<feature type="transmembrane region" description="Helical" evidence="1">
    <location>
        <begin position="58"/>
        <end position="81"/>
    </location>
</feature>
<gene>
    <name evidence="2" type="ORF">SAMN05216381_0104</name>
</gene>
<dbReference type="OrthoDB" id="5516623at2"/>
<organism evidence="2 3">
    <name type="scientific">Phytopseudomonas seleniipraecipitans</name>
    <dbReference type="NCBI Taxonomy" id="640205"/>
    <lineage>
        <taxon>Bacteria</taxon>
        <taxon>Pseudomonadati</taxon>
        <taxon>Pseudomonadota</taxon>
        <taxon>Gammaproteobacteria</taxon>
        <taxon>Pseudomonadales</taxon>
        <taxon>Pseudomonadaceae</taxon>
        <taxon>Phytopseudomonas</taxon>
    </lineage>
</organism>
<evidence type="ECO:0000313" key="3">
    <source>
        <dbReference type="Proteomes" id="UP000243378"/>
    </source>
</evidence>
<dbReference type="STRING" id="640205.SAMN05216381_0104"/>
<feature type="transmembrane region" description="Helical" evidence="1">
    <location>
        <begin position="211"/>
        <end position="230"/>
    </location>
</feature>
<evidence type="ECO:0000313" key="2">
    <source>
        <dbReference type="EMBL" id="SDE85184.1"/>
    </source>
</evidence>
<name>A0A1G7GAK2_9GAMM</name>
<feature type="transmembrane region" description="Helical" evidence="1">
    <location>
        <begin position="236"/>
        <end position="255"/>
    </location>
</feature>
<evidence type="ECO:0008006" key="4">
    <source>
        <dbReference type="Google" id="ProtNLM"/>
    </source>
</evidence>
<proteinExistence type="predicted"/>
<reference evidence="2 3" key="1">
    <citation type="submission" date="2016-10" db="EMBL/GenBank/DDBJ databases">
        <authorList>
            <person name="de Groot N.N."/>
        </authorList>
    </citation>
    <scope>NUCLEOTIDE SEQUENCE [LARGE SCALE GENOMIC DNA]</scope>
    <source>
        <strain evidence="2 3">LMG 25475</strain>
    </source>
</reference>
<dbReference type="PANTHER" id="PTHR40076:SF1">
    <property type="entry name" value="MEMBRANE PROTEIN"/>
    <property type="match status" value="1"/>
</dbReference>
<dbReference type="InterPro" id="IPR010380">
    <property type="entry name" value="DUF975"/>
</dbReference>
<sequence length="262" mass="28445">MSDATSQNPYAVPASNLQEQATESEHLSIEQALSRGYTFSIGLLINEAWIMVKGTKGIIVAGFLVFYVAMFVTSLIANLVLGLLFNVLTTNALIIFITSQLLSGIISSLVTYPILAGLSIIGVRRAAGQPFSFNEIFNHFNSTLPLLVIGVVYLVLTLLAIALGSVSFGLIFIPFTYLCVAYMLAIPLVVERGLSPWQALEASRKAITQHWFKAFGLFLLLGLIILISAIPLGIGLIWSMPLFVIACGVLYRTIFGVRSIAR</sequence>
<keyword evidence="1" id="KW-1133">Transmembrane helix</keyword>
<keyword evidence="1" id="KW-0472">Membrane</keyword>
<keyword evidence="1" id="KW-0812">Transmembrane</keyword>
<dbReference type="RefSeq" id="WP_092363462.1">
    <property type="nucleotide sequence ID" value="NZ_FNBM01000001.1"/>
</dbReference>
<feature type="transmembrane region" description="Helical" evidence="1">
    <location>
        <begin position="144"/>
        <end position="163"/>
    </location>
</feature>
<accession>A0A1G7GAK2</accession>